<dbReference type="AlphaFoldDB" id="A0A5B8T0Q5"/>
<reference evidence="2 3" key="1">
    <citation type="submission" date="2019-06" db="EMBL/GenBank/DDBJ databases">
        <title>Genome analyses of bacteria isolated from kimchi.</title>
        <authorList>
            <person name="Lee S."/>
            <person name="Ahn S."/>
            <person name="Roh S."/>
        </authorList>
    </citation>
    <scope>NUCLEOTIDE SEQUENCE [LARGE SCALE GENOMIC DNA]</scope>
    <source>
        <strain evidence="2 3">CBA4606</strain>
    </source>
</reference>
<dbReference type="InterPro" id="IPR029058">
    <property type="entry name" value="AB_hydrolase_fold"/>
</dbReference>
<evidence type="ECO:0000313" key="3">
    <source>
        <dbReference type="Proteomes" id="UP000321272"/>
    </source>
</evidence>
<dbReference type="EMBL" id="CP042382">
    <property type="protein sequence ID" value="QEA40638.1"/>
    <property type="molecule type" value="Genomic_DNA"/>
</dbReference>
<evidence type="ECO:0000259" key="1">
    <source>
        <dbReference type="Pfam" id="PF00561"/>
    </source>
</evidence>
<name>A0A5B8T0Q5_9GAMM</name>
<feature type="domain" description="AB hydrolase-1" evidence="1">
    <location>
        <begin position="16"/>
        <end position="240"/>
    </location>
</feature>
<dbReference type="GO" id="GO:0016020">
    <property type="term" value="C:membrane"/>
    <property type="evidence" value="ECO:0007669"/>
    <property type="project" value="TreeGrafter"/>
</dbReference>
<accession>A0A5B8T0Q5</accession>
<sequence>MNTYNDRSNSQDEVLTLVLVHGFLSGSDYWSSVKESLEPERRVIAIDLPGFGLRAHEGAVDSIADFADHILTELSAASIERFDLLGHSMGGMIVQEMAHRAPHRISRLVLYGTGSEGELPGRFEPIAESRRKVEVFGKTPTISFIVSNWYVQGTQAPWFDTSLALAEQASVESVKGGLTAMENWRSDDYLSSLELPCLILWGDQDKAYPFAQEMALWQGIANANLAVIPNAGHNVHHEKPALFSALVNDFLGSSNF</sequence>
<gene>
    <name evidence="2" type="ORF">FGL86_17195</name>
</gene>
<dbReference type="PANTHER" id="PTHR43798:SF33">
    <property type="entry name" value="HYDROLASE, PUTATIVE (AFU_ORTHOLOGUE AFUA_2G14860)-RELATED"/>
    <property type="match status" value="1"/>
</dbReference>
<keyword evidence="3" id="KW-1185">Reference proteome</keyword>
<dbReference type="GO" id="GO:0016787">
    <property type="term" value="F:hydrolase activity"/>
    <property type="evidence" value="ECO:0007669"/>
    <property type="project" value="UniProtKB-KW"/>
</dbReference>
<dbReference type="RefSeq" id="WP_147185905.1">
    <property type="nucleotide sequence ID" value="NZ_CP042382.1"/>
</dbReference>
<dbReference type="Proteomes" id="UP000321272">
    <property type="component" value="Chromosome"/>
</dbReference>
<dbReference type="Pfam" id="PF00561">
    <property type="entry name" value="Abhydrolase_1"/>
    <property type="match status" value="1"/>
</dbReference>
<dbReference type="InterPro" id="IPR000073">
    <property type="entry name" value="AB_hydrolase_1"/>
</dbReference>
<dbReference type="KEGG" id="paur:FGL86_17195"/>
<dbReference type="InterPro" id="IPR050266">
    <property type="entry name" value="AB_hydrolase_sf"/>
</dbReference>
<dbReference type="PRINTS" id="PR00111">
    <property type="entry name" value="ABHYDROLASE"/>
</dbReference>
<dbReference type="SUPFAM" id="SSF53474">
    <property type="entry name" value="alpha/beta-Hydrolases"/>
    <property type="match status" value="1"/>
</dbReference>
<proteinExistence type="predicted"/>
<dbReference type="Gene3D" id="3.40.50.1820">
    <property type="entry name" value="alpha/beta hydrolase"/>
    <property type="match status" value="1"/>
</dbReference>
<dbReference type="OrthoDB" id="9779853at2"/>
<protein>
    <submittedName>
        <fullName evidence="2">Alpha/beta fold hydrolase</fullName>
    </submittedName>
</protein>
<organism evidence="2 3">
    <name type="scientific">Pistricoccus aurantiacus</name>
    <dbReference type="NCBI Taxonomy" id="1883414"/>
    <lineage>
        <taxon>Bacteria</taxon>
        <taxon>Pseudomonadati</taxon>
        <taxon>Pseudomonadota</taxon>
        <taxon>Gammaproteobacteria</taxon>
        <taxon>Oceanospirillales</taxon>
        <taxon>Halomonadaceae</taxon>
        <taxon>Pistricoccus</taxon>
    </lineage>
</organism>
<keyword evidence="2" id="KW-0378">Hydrolase</keyword>
<dbReference type="PANTHER" id="PTHR43798">
    <property type="entry name" value="MONOACYLGLYCEROL LIPASE"/>
    <property type="match status" value="1"/>
</dbReference>
<evidence type="ECO:0000313" key="2">
    <source>
        <dbReference type="EMBL" id="QEA40638.1"/>
    </source>
</evidence>